<keyword evidence="1" id="KW-0472">Membrane</keyword>
<evidence type="ECO:0000313" key="2">
    <source>
        <dbReference type="EMBL" id="KAF9042538.1"/>
    </source>
</evidence>
<feature type="transmembrane region" description="Helical" evidence="1">
    <location>
        <begin position="56"/>
        <end position="76"/>
    </location>
</feature>
<sequence length="392" mass="45530">MADENQGADRPDADRLQSSGMLSGMLASVASQMPGPLTASLGFIGLMLWYFELSTVWSVLKTVILMCIDLTIYTIVYKFGDSFNYRKIAWWQGLYFLIPRVLIFLVQTYLSRFAMLWHWSQWSSLPEALYTIFNVRSARQKAINFGPRHLWKLIFFLANGNQTISTVSDFSRGLVEKFWISAKAGFLDKSRHRKTWRSLSHQLRKLEEGFCERHSFILNSSQDQEEMPSFDIQTQIETLIQNILPSLLSSPVVCAIIIIMTTGTVLRCIFLPCITLQGLQDTIETAEKLLEGHVDSIQTTISNNECEHCMELLPRLYERKKNLRRIRKVMNKIYSQDRNAPWFAYLSLTRICMISSSYKILCISRKDIEDLFLHYIDKLYTAYHYDELQLSQ</sequence>
<protein>
    <submittedName>
        <fullName evidence="2">Uncharacterized protein</fullName>
    </submittedName>
</protein>
<keyword evidence="1" id="KW-0812">Transmembrane</keyword>
<dbReference type="Proteomes" id="UP000772434">
    <property type="component" value="Unassembled WGS sequence"/>
</dbReference>
<keyword evidence="3" id="KW-1185">Reference proteome</keyword>
<evidence type="ECO:0000256" key="1">
    <source>
        <dbReference type="SAM" id="Phobius"/>
    </source>
</evidence>
<dbReference type="OrthoDB" id="3062492at2759"/>
<feature type="transmembrane region" description="Helical" evidence="1">
    <location>
        <begin position="88"/>
        <end position="110"/>
    </location>
</feature>
<comment type="caution">
    <text evidence="2">The sequence shown here is derived from an EMBL/GenBank/DDBJ whole genome shotgun (WGS) entry which is preliminary data.</text>
</comment>
<feature type="transmembrane region" description="Helical" evidence="1">
    <location>
        <begin position="248"/>
        <end position="270"/>
    </location>
</feature>
<dbReference type="AlphaFoldDB" id="A0A9P5P6V0"/>
<name>A0A9P5P6V0_9AGAR</name>
<feature type="transmembrane region" description="Helical" evidence="1">
    <location>
        <begin position="25"/>
        <end position="50"/>
    </location>
</feature>
<evidence type="ECO:0000313" key="3">
    <source>
        <dbReference type="Proteomes" id="UP000772434"/>
    </source>
</evidence>
<dbReference type="EMBL" id="JADNRY010000544">
    <property type="protein sequence ID" value="KAF9042538.1"/>
    <property type="molecule type" value="Genomic_DNA"/>
</dbReference>
<accession>A0A9P5P6V0</accession>
<gene>
    <name evidence="2" type="ORF">BDP27DRAFT_1374312</name>
</gene>
<keyword evidence="1" id="KW-1133">Transmembrane helix</keyword>
<organism evidence="2 3">
    <name type="scientific">Rhodocollybia butyracea</name>
    <dbReference type="NCBI Taxonomy" id="206335"/>
    <lineage>
        <taxon>Eukaryota</taxon>
        <taxon>Fungi</taxon>
        <taxon>Dikarya</taxon>
        <taxon>Basidiomycota</taxon>
        <taxon>Agaricomycotina</taxon>
        <taxon>Agaricomycetes</taxon>
        <taxon>Agaricomycetidae</taxon>
        <taxon>Agaricales</taxon>
        <taxon>Marasmiineae</taxon>
        <taxon>Omphalotaceae</taxon>
        <taxon>Rhodocollybia</taxon>
    </lineage>
</organism>
<proteinExistence type="predicted"/>
<reference evidence="2" key="1">
    <citation type="submission" date="2020-11" db="EMBL/GenBank/DDBJ databases">
        <authorList>
            <consortium name="DOE Joint Genome Institute"/>
            <person name="Ahrendt S."/>
            <person name="Riley R."/>
            <person name="Andreopoulos W."/>
            <person name="Labutti K."/>
            <person name="Pangilinan J."/>
            <person name="Ruiz-Duenas F.J."/>
            <person name="Barrasa J.M."/>
            <person name="Sanchez-Garcia M."/>
            <person name="Camarero S."/>
            <person name="Miyauchi S."/>
            <person name="Serrano A."/>
            <person name="Linde D."/>
            <person name="Babiker R."/>
            <person name="Drula E."/>
            <person name="Ayuso-Fernandez I."/>
            <person name="Pacheco R."/>
            <person name="Padilla G."/>
            <person name="Ferreira P."/>
            <person name="Barriuso J."/>
            <person name="Kellner H."/>
            <person name="Castanera R."/>
            <person name="Alfaro M."/>
            <person name="Ramirez L."/>
            <person name="Pisabarro A.G."/>
            <person name="Kuo A."/>
            <person name="Tritt A."/>
            <person name="Lipzen A."/>
            <person name="He G."/>
            <person name="Yan M."/>
            <person name="Ng V."/>
            <person name="Cullen D."/>
            <person name="Martin F."/>
            <person name="Rosso M.-N."/>
            <person name="Henrissat B."/>
            <person name="Hibbett D."/>
            <person name="Martinez A.T."/>
            <person name="Grigoriev I.V."/>
        </authorList>
    </citation>
    <scope>NUCLEOTIDE SEQUENCE</scope>
    <source>
        <strain evidence="2">AH 40177</strain>
    </source>
</reference>